<sequence length="253" mass="28348">MKNNAIKHMNEEHGDIVEAMAIKFGSLQNAKDAKIVDIDEDGLDIDVDGNLIRVPFAKKANQNGEGYKDAIMEICKDLKPSGDKLVKISAQLIEFIDSNNSVIISSLKNGMPFSSYAPAMRKDDEILALISSVAPHYKNLISNPDKVSILFLQDESKANTIFARIRASWEAKANFDKNSQLREFFFDEITKKFPQDQAANFIREMSDFEVIRFSLTNGRFVRGFGAAYDMVGFKILSQADGVNPHNMPHKHGK</sequence>
<dbReference type="EMBL" id="CP018789">
    <property type="protein sequence ID" value="ARR01358.1"/>
    <property type="molecule type" value="Genomic_DNA"/>
</dbReference>
<feature type="domain" description="DUF2470" evidence="2">
    <location>
        <begin position="3"/>
        <end position="62"/>
    </location>
</feature>
<keyword evidence="1" id="KW-0560">Oxidoreductase</keyword>
<reference evidence="4" key="1">
    <citation type="journal article" date="2017" name="Genome Biol. Evol.">
        <title>Comparative Genomic Analysis Identifies a Campylobacter Clade Deficient in Selenium Metabolism.</title>
        <authorList>
            <person name="Miller W.G."/>
            <person name="Yee E."/>
            <person name="Lopes B.S."/>
            <person name="Chapman M.H."/>
            <person name="Huynh S."/>
            <person name="Bono J.L."/>
            <person name="Parker C.T."/>
            <person name="Strachan N.J.C."/>
            <person name="Forbes K.J."/>
        </authorList>
    </citation>
    <scope>NUCLEOTIDE SEQUENCE [LARGE SCALE GENOMIC DNA]</scope>
    <source>
        <strain evidence="4">RM6137</strain>
    </source>
</reference>
<accession>A0A1X9SYK5</accession>
<evidence type="ECO:0000256" key="1">
    <source>
        <dbReference type="ARBA" id="ARBA00023002"/>
    </source>
</evidence>
<evidence type="ECO:0000313" key="3">
    <source>
        <dbReference type="EMBL" id="ARR01358.1"/>
    </source>
</evidence>
<dbReference type="STRING" id="1660073.CSUIS_1580"/>
<dbReference type="InterPro" id="IPR026324">
    <property type="entry name" value="Haem_oxygenase_HugZ"/>
</dbReference>
<dbReference type="PANTHER" id="PTHR35176:SF6">
    <property type="entry name" value="HEME OXYGENASE HI_0854-RELATED"/>
    <property type="match status" value="1"/>
</dbReference>
<dbReference type="GO" id="GO:0016627">
    <property type="term" value="F:oxidoreductase activity, acting on the CH-CH group of donors"/>
    <property type="evidence" value="ECO:0007669"/>
    <property type="project" value="TreeGrafter"/>
</dbReference>
<organism evidence="3 4">
    <name type="scientific">Campylobacter porcelli</name>
    <dbReference type="NCBI Taxonomy" id="1660073"/>
    <lineage>
        <taxon>Bacteria</taxon>
        <taxon>Pseudomonadati</taxon>
        <taxon>Campylobacterota</taxon>
        <taxon>Epsilonproteobacteria</taxon>
        <taxon>Campylobacterales</taxon>
        <taxon>Campylobacteraceae</taxon>
        <taxon>Campylobacter</taxon>
    </lineage>
</organism>
<dbReference type="SUPFAM" id="SSF50475">
    <property type="entry name" value="FMN-binding split barrel"/>
    <property type="match status" value="2"/>
</dbReference>
<proteinExistence type="predicted"/>
<gene>
    <name evidence="3" type="primary">chuZ</name>
    <name evidence="3" type="ORF">CSUIS_1580</name>
</gene>
<dbReference type="InterPro" id="IPR019595">
    <property type="entry name" value="DUF2470"/>
</dbReference>
<dbReference type="AlphaFoldDB" id="A0A1X9SYK5"/>
<dbReference type="KEGG" id="camy:CSUIS_1580"/>
<dbReference type="RefSeq" id="WP_086237467.1">
    <property type="nucleotide sequence ID" value="NZ_CP018789.1"/>
</dbReference>
<dbReference type="PANTHER" id="PTHR35176">
    <property type="entry name" value="HEME OXYGENASE HI_0854-RELATED"/>
    <property type="match status" value="1"/>
</dbReference>
<dbReference type="Proteomes" id="UP000194260">
    <property type="component" value="Chromosome"/>
</dbReference>
<dbReference type="GO" id="GO:0070967">
    <property type="term" value="F:coenzyme F420 binding"/>
    <property type="evidence" value="ECO:0007669"/>
    <property type="project" value="TreeGrafter"/>
</dbReference>
<dbReference type="Pfam" id="PF10615">
    <property type="entry name" value="DUF2470"/>
    <property type="match status" value="1"/>
</dbReference>
<dbReference type="InterPro" id="IPR052019">
    <property type="entry name" value="F420H2_bilvrd_red/Heme_oxyg"/>
</dbReference>
<dbReference type="Gene3D" id="2.30.110.10">
    <property type="entry name" value="Electron Transport, Fmn-binding Protein, Chain A"/>
    <property type="match status" value="1"/>
</dbReference>
<dbReference type="NCBIfam" id="TIGR04109">
    <property type="entry name" value="heme_ox_HugZ"/>
    <property type="match status" value="1"/>
</dbReference>
<protein>
    <submittedName>
        <fullName evidence="3">Iron-responsive cellular heme oxygenase</fullName>
    </submittedName>
</protein>
<dbReference type="InterPro" id="IPR012349">
    <property type="entry name" value="Split_barrel_FMN-bd"/>
</dbReference>
<dbReference type="InterPro" id="IPR037119">
    <property type="entry name" value="Haem_oxidase_HugZ-like_sf"/>
</dbReference>
<name>A0A1X9SYK5_9BACT</name>
<dbReference type="Gene3D" id="3.20.180.10">
    <property type="entry name" value="PNP-oxidase-like"/>
    <property type="match status" value="1"/>
</dbReference>
<evidence type="ECO:0000259" key="2">
    <source>
        <dbReference type="Pfam" id="PF10615"/>
    </source>
</evidence>
<evidence type="ECO:0000313" key="4">
    <source>
        <dbReference type="Proteomes" id="UP000194260"/>
    </source>
</evidence>
<dbReference type="GO" id="GO:0005829">
    <property type="term" value="C:cytosol"/>
    <property type="evidence" value="ECO:0007669"/>
    <property type="project" value="TreeGrafter"/>
</dbReference>